<sequence length="347" mass="36254">MSNQHPVPMRTVLSHVAVPILMGLVMAVAYLGGFHKPSPHEVPLAVVGPTQQVQPIAAGLEHQLGDEVDVRIVPTVDQATQQLRNLDISGAYVPGRASAEMLTASGASDTTRSVVGQIGSAVALKQGVPLRTVDVAPVSDNDPAGQNGFFFLVALTVGSYATSIAIGAAAASHPMRRRAALAAVAGALIPTLSFLVARFGFGMFAGDSAAVWGLSVLYSEAVLLIGVGLHPLIGRFSTLVYSAVFVALNFTTSGGVFSPAMQPAFFGWLHSFWIGSGFVESVRQVMYLPDVSIAGPLTILVGWFALGLVSLAIGSAVERRRATVAARPTREELDAATLEELEEDVAV</sequence>
<protein>
    <recommendedName>
        <fullName evidence="4">DUF3533 domain-containing protein</fullName>
    </recommendedName>
</protein>
<evidence type="ECO:0008006" key="4">
    <source>
        <dbReference type="Google" id="ProtNLM"/>
    </source>
</evidence>
<accession>A0ABT6CD42</accession>
<keyword evidence="1" id="KW-1133">Transmembrane helix</keyword>
<evidence type="ECO:0000256" key="1">
    <source>
        <dbReference type="SAM" id="Phobius"/>
    </source>
</evidence>
<keyword evidence="1" id="KW-0812">Transmembrane</keyword>
<reference evidence="2 3" key="1">
    <citation type="submission" date="2023-03" db="EMBL/GenBank/DDBJ databases">
        <title>YIM 133296 draft genome.</title>
        <authorList>
            <person name="Xiong L."/>
        </authorList>
    </citation>
    <scope>NUCLEOTIDE SEQUENCE [LARGE SCALE GENOMIC DNA]</scope>
    <source>
        <strain evidence="2 3">YIM 133296</strain>
    </source>
</reference>
<evidence type="ECO:0000313" key="3">
    <source>
        <dbReference type="Proteomes" id="UP001528912"/>
    </source>
</evidence>
<feature type="transmembrane region" description="Helical" evidence="1">
    <location>
        <begin position="239"/>
        <end position="261"/>
    </location>
</feature>
<comment type="caution">
    <text evidence="2">The sequence shown here is derived from an EMBL/GenBank/DDBJ whole genome shotgun (WGS) entry which is preliminary data.</text>
</comment>
<name>A0ABT6CD42_9MICO</name>
<organism evidence="2 3">
    <name type="scientific">Luteipulveratus flavus</name>
    <dbReference type="NCBI Taxonomy" id="3031728"/>
    <lineage>
        <taxon>Bacteria</taxon>
        <taxon>Bacillati</taxon>
        <taxon>Actinomycetota</taxon>
        <taxon>Actinomycetes</taxon>
        <taxon>Micrococcales</taxon>
        <taxon>Dermacoccaceae</taxon>
        <taxon>Luteipulveratus</taxon>
    </lineage>
</organism>
<dbReference type="EMBL" id="JAROAV010000032">
    <property type="protein sequence ID" value="MDF8265196.1"/>
    <property type="molecule type" value="Genomic_DNA"/>
</dbReference>
<feature type="transmembrane region" description="Helical" evidence="1">
    <location>
        <begin position="12"/>
        <end position="33"/>
    </location>
</feature>
<feature type="transmembrane region" description="Helical" evidence="1">
    <location>
        <begin position="209"/>
        <end position="227"/>
    </location>
</feature>
<keyword evidence="3" id="KW-1185">Reference proteome</keyword>
<gene>
    <name evidence="2" type="ORF">P4R38_13145</name>
</gene>
<dbReference type="Proteomes" id="UP001528912">
    <property type="component" value="Unassembled WGS sequence"/>
</dbReference>
<dbReference type="RefSeq" id="WP_277192519.1">
    <property type="nucleotide sequence ID" value="NZ_JAROAV010000032.1"/>
</dbReference>
<feature type="transmembrane region" description="Helical" evidence="1">
    <location>
        <begin position="179"/>
        <end position="197"/>
    </location>
</feature>
<evidence type="ECO:0000313" key="2">
    <source>
        <dbReference type="EMBL" id="MDF8265196.1"/>
    </source>
</evidence>
<proteinExistence type="predicted"/>
<feature type="transmembrane region" description="Helical" evidence="1">
    <location>
        <begin position="149"/>
        <end position="172"/>
    </location>
</feature>
<feature type="transmembrane region" description="Helical" evidence="1">
    <location>
        <begin position="293"/>
        <end position="317"/>
    </location>
</feature>
<keyword evidence="1" id="KW-0472">Membrane</keyword>